<organism evidence="7 8">
    <name type="scientific">Devosia marina</name>
    <dbReference type="NCBI Taxonomy" id="2683198"/>
    <lineage>
        <taxon>Bacteria</taxon>
        <taxon>Pseudomonadati</taxon>
        <taxon>Pseudomonadota</taxon>
        <taxon>Alphaproteobacteria</taxon>
        <taxon>Hyphomicrobiales</taxon>
        <taxon>Devosiaceae</taxon>
        <taxon>Devosia</taxon>
    </lineage>
</organism>
<dbReference type="InterPro" id="IPR036869">
    <property type="entry name" value="J_dom_sf"/>
</dbReference>
<evidence type="ECO:0000256" key="4">
    <source>
        <dbReference type="ARBA" id="ARBA00023136"/>
    </source>
</evidence>
<reference evidence="7 8" key="1">
    <citation type="submission" date="2019-12" db="EMBL/GenBank/DDBJ databases">
        <title>Devosia maris sp. nov., isolated from the deep seawater.</title>
        <authorList>
            <person name="Liu Y."/>
        </authorList>
    </citation>
    <scope>NUCLEOTIDE SEQUENCE [LARGE SCALE GENOMIC DNA]</scope>
    <source>
        <strain evidence="7 8">L53-10-65</strain>
    </source>
</reference>
<evidence type="ECO:0000256" key="5">
    <source>
        <dbReference type="ARBA" id="ARBA00038105"/>
    </source>
</evidence>
<gene>
    <name evidence="7" type="ORF">GO014_04200</name>
</gene>
<keyword evidence="4" id="KW-0472">Membrane</keyword>
<dbReference type="Pfam" id="PF00226">
    <property type="entry name" value="DnaJ"/>
    <property type="match status" value="1"/>
</dbReference>
<proteinExistence type="inferred from homology"/>
<comment type="subcellular location">
    <subcellularLocation>
        <location evidence="1">Membrane</location>
        <topology evidence="1">Single-pass membrane protein</topology>
    </subcellularLocation>
</comment>
<comment type="similarity">
    <text evidence="5">Belongs to the TIM14 family.</text>
</comment>
<dbReference type="SMART" id="SM00271">
    <property type="entry name" value="DnaJ"/>
    <property type="match status" value="1"/>
</dbReference>
<keyword evidence="2" id="KW-0812">Transmembrane</keyword>
<sequence length="235" mass="25385">MSWVFLGALVLIGILWLVYALRNMDRRLVMRGLRWIVGGGAGLIAAAALLFRRIDIAMILGAVAASVLLRGRLGQFSFDSIGSGPSNVSKVRSRYLAMELDHDTGELTGRVLDGQFAGWDLMDLGEAETRALIDEIGHDAESVNLLESWLDTNRAGWREYFAENGASGAEGAQSMGAARDPVAEAYAVLGLEPGASDEEIKAAHRELMKGVHPDRGGSEFLAAKINEARDFLLGR</sequence>
<evidence type="ECO:0000313" key="8">
    <source>
        <dbReference type="Proteomes" id="UP000438106"/>
    </source>
</evidence>
<dbReference type="Proteomes" id="UP000438106">
    <property type="component" value="Unassembled WGS sequence"/>
</dbReference>
<protein>
    <submittedName>
        <fullName evidence="7">DnaJ domain-containing protein</fullName>
    </submittedName>
</protein>
<dbReference type="PANTHER" id="PTHR12763:SF28">
    <property type="entry name" value="GEO10507P1-RELATED"/>
    <property type="match status" value="1"/>
</dbReference>
<dbReference type="CDD" id="cd06257">
    <property type="entry name" value="DnaJ"/>
    <property type="match status" value="1"/>
</dbReference>
<dbReference type="PANTHER" id="PTHR12763">
    <property type="match status" value="1"/>
</dbReference>
<dbReference type="AlphaFoldDB" id="A0A7X3K2T6"/>
<evidence type="ECO:0000256" key="2">
    <source>
        <dbReference type="ARBA" id="ARBA00022692"/>
    </source>
</evidence>
<evidence type="ECO:0000256" key="3">
    <source>
        <dbReference type="ARBA" id="ARBA00022989"/>
    </source>
</evidence>
<dbReference type="EMBL" id="WQRF01000001">
    <property type="protein sequence ID" value="MVS98225.1"/>
    <property type="molecule type" value="Genomic_DNA"/>
</dbReference>
<keyword evidence="8" id="KW-1185">Reference proteome</keyword>
<evidence type="ECO:0000259" key="6">
    <source>
        <dbReference type="PROSITE" id="PS50076"/>
    </source>
</evidence>
<dbReference type="PROSITE" id="PS50076">
    <property type="entry name" value="DNAJ_2"/>
    <property type="match status" value="1"/>
</dbReference>
<dbReference type="Gene3D" id="1.10.287.110">
    <property type="entry name" value="DnaJ domain"/>
    <property type="match status" value="1"/>
</dbReference>
<feature type="domain" description="J" evidence="6">
    <location>
        <begin position="184"/>
        <end position="235"/>
    </location>
</feature>
<name>A0A7X3K2T6_9HYPH</name>
<evidence type="ECO:0000313" key="7">
    <source>
        <dbReference type="EMBL" id="MVS98225.1"/>
    </source>
</evidence>
<evidence type="ECO:0000256" key="1">
    <source>
        <dbReference type="ARBA" id="ARBA00004167"/>
    </source>
</evidence>
<dbReference type="RefSeq" id="WP_157289233.1">
    <property type="nucleotide sequence ID" value="NZ_WQRF01000001.1"/>
</dbReference>
<accession>A0A7X3K2T6</accession>
<dbReference type="InterPro" id="IPR001623">
    <property type="entry name" value="DnaJ_domain"/>
</dbReference>
<dbReference type="GO" id="GO:0016020">
    <property type="term" value="C:membrane"/>
    <property type="evidence" value="ECO:0007669"/>
    <property type="project" value="UniProtKB-SubCell"/>
</dbReference>
<dbReference type="SUPFAM" id="SSF46565">
    <property type="entry name" value="Chaperone J-domain"/>
    <property type="match status" value="1"/>
</dbReference>
<comment type="caution">
    <text evidence="7">The sequence shown here is derived from an EMBL/GenBank/DDBJ whole genome shotgun (WGS) entry which is preliminary data.</text>
</comment>
<keyword evidence="3" id="KW-1133">Transmembrane helix</keyword>
<dbReference type="PRINTS" id="PR00625">
    <property type="entry name" value="JDOMAIN"/>
</dbReference>